<keyword evidence="1" id="KW-0472">Membrane</keyword>
<feature type="transmembrane region" description="Helical" evidence="1">
    <location>
        <begin position="296"/>
        <end position="314"/>
    </location>
</feature>
<protein>
    <submittedName>
        <fullName evidence="3">Ion channel</fullName>
    </submittedName>
</protein>
<proteinExistence type="predicted"/>
<evidence type="ECO:0000313" key="4">
    <source>
        <dbReference type="Proteomes" id="UP000188273"/>
    </source>
</evidence>
<evidence type="ECO:0000259" key="2">
    <source>
        <dbReference type="Pfam" id="PF07885"/>
    </source>
</evidence>
<feature type="domain" description="Potassium channel" evidence="2">
    <location>
        <begin position="301"/>
        <end position="383"/>
    </location>
</feature>
<dbReference type="KEGG" id="pbu:L21SP3_01815"/>
<dbReference type="RefSeq" id="WP_077540819.1">
    <property type="nucleotide sequence ID" value="NZ_CP019633.1"/>
</dbReference>
<organism evidence="3 4">
    <name type="scientific">Sedimentisphaera cyanobacteriorum</name>
    <dbReference type="NCBI Taxonomy" id="1940790"/>
    <lineage>
        <taxon>Bacteria</taxon>
        <taxon>Pseudomonadati</taxon>
        <taxon>Planctomycetota</taxon>
        <taxon>Phycisphaerae</taxon>
        <taxon>Sedimentisphaerales</taxon>
        <taxon>Sedimentisphaeraceae</taxon>
        <taxon>Sedimentisphaera</taxon>
    </lineage>
</organism>
<dbReference type="Gene3D" id="1.10.287.70">
    <property type="match status" value="1"/>
</dbReference>
<dbReference type="Pfam" id="PF07885">
    <property type="entry name" value="Ion_trans_2"/>
    <property type="match status" value="1"/>
</dbReference>
<dbReference type="SUPFAM" id="SSF81324">
    <property type="entry name" value="Voltage-gated potassium channels"/>
    <property type="match status" value="1"/>
</dbReference>
<dbReference type="EMBL" id="CP019633">
    <property type="protein sequence ID" value="AQQ09993.1"/>
    <property type="molecule type" value="Genomic_DNA"/>
</dbReference>
<evidence type="ECO:0000313" key="3">
    <source>
        <dbReference type="EMBL" id="AQQ09993.1"/>
    </source>
</evidence>
<dbReference type="InterPro" id="IPR001646">
    <property type="entry name" value="5peptide_repeat"/>
</dbReference>
<gene>
    <name evidence="3" type="ORF">L21SP3_01815</name>
</gene>
<dbReference type="InterPro" id="IPR013099">
    <property type="entry name" value="K_chnl_dom"/>
</dbReference>
<name>A0A1Q2HRZ0_9BACT</name>
<reference evidence="4" key="1">
    <citation type="submission" date="2017-02" db="EMBL/GenBank/DDBJ databases">
        <title>Comparative genomics and description of representatives of a novel lineage of planctomycetes thriving in anoxic sediments.</title>
        <authorList>
            <person name="Spring S."/>
            <person name="Bunk B."/>
            <person name="Sproer C."/>
            <person name="Klenk H.-P."/>
        </authorList>
    </citation>
    <scope>NUCLEOTIDE SEQUENCE [LARGE SCALE GENOMIC DNA]</scope>
    <source>
        <strain evidence="4">L21-RPul-D3</strain>
    </source>
</reference>
<keyword evidence="4" id="KW-1185">Reference proteome</keyword>
<dbReference type="AlphaFoldDB" id="A0A1Q2HRZ0"/>
<accession>A0A1Q2HRZ0</accession>
<dbReference type="Pfam" id="PF13576">
    <property type="entry name" value="Pentapeptide_3"/>
    <property type="match status" value="1"/>
</dbReference>
<dbReference type="OrthoDB" id="268207at2"/>
<dbReference type="STRING" id="1940790.L21SP3_01815"/>
<feature type="transmembrane region" description="Helical" evidence="1">
    <location>
        <begin position="358"/>
        <end position="379"/>
    </location>
</feature>
<evidence type="ECO:0000256" key="1">
    <source>
        <dbReference type="SAM" id="Phobius"/>
    </source>
</evidence>
<keyword evidence="1" id="KW-1133">Transmembrane helix</keyword>
<keyword evidence="1" id="KW-0812">Transmembrane</keyword>
<dbReference type="Proteomes" id="UP000188273">
    <property type="component" value="Chromosome"/>
</dbReference>
<sequence length="385" mass="43627">MEFRREHQRLTASQVLQALADGQDISLLRCTVSGDLEVDRFFDKEEKFDTSRLQTSVKDQCRIITFTQKIIMNECTFEGNVFFAPEWDDEGLMRIVFKQDAVFNMSVFNGQTRFADSVFHGRAGFDGCKFHSVAAFTDCKFGAQAMFRTVEFHGYALFNRARFSKDARFINTLLSKGGNFKESVFFSAADFSGVYSTGKSLPTHYDITFARRCSGDGETFWRYVKQAANEAGYYKLAGDCFYEERKCNMRGRFYGKNFAKLDRNQKIAKLAKGIKLLPEYLLGDLLFGYGEKPVRVIYAALTVIITCGLLYFSVGDLECPHSPNGTSFFESMYFSVITFTTLGFGDVYPNATDTFTRAVAMFEAISGTFLISLFVVCLAKRFSRG</sequence>